<dbReference type="PROSITE" id="PS00237">
    <property type="entry name" value="G_PROTEIN_RECEP_F1_1"/>
    <property type="match status" value="1"/>
</dbReference>
<keyword evidence="9" id="KW-0325">Glycoprotein</keyword>
<keyword evidence="6 12" id="KW-0472">Membrane</keyword>
<dbReference type="PROSITE" id="PS50262">
    <property type="entry name" value="G_PROTEIN_RECEP_F1_2"/>
    <property type="match status" value="1"/>
</dbReference>
<protein>
    <submittedName>
        <fullName evidence="14">Psychosine receptor</fullName>
    </submittedName>
</protein>
<sequence>MNATGTTPTAFPSLNDSDCYPTDNPEKKIFVALHLAVILIGIPSNIFFLFVSYRLIRQKNELGVYLFNLALSDLLFISCLPVWIQYGLHDTWFYGKTACVVCVFLLFTNFYTSAILLSCIAVDRYIAIVHPLQFREFRKRRIAVSVSIAAWIFAVVFNVITVHPNSVYSEDDSICLDIFPLTEMQKRVSVARFTVGFLIPALVVGFCYWQIYSDVKKNQTLGSMERRHVFKLLGGILLTLYLCFGPVHIMMVLRVLLEKCPNPNWLFIGYKVTVFLSMLNCLADPLLYGLMSRTGQASASNVLLNFRRMWKKKEKQRETGHQNSHILGTASSIRSMLGNMIMRWMLSTRSAVNMCLSSQAVLLLMHLNQTLSSSVLILQDLMLNSLCQQTSGALRRFQHPCVALSEL</sequence>
<keyword evidence="7" id="KW-1015">Disulfide bond</keyword>
<keyword evidence="2" id="KW-1003">Cell membrane</keyword>
<feature type="transmembrane region" description="Helical" evidence="12">
    <location>
        <begin position="29"/>
        <end position="51"/>
    </location>
</feature>
<evidence type="ECO:0000256" key="9">
    <source>
        <dbReference type="ARBA" id="ARBA00023180"/>
    </source>
</evidence>
<evidence type="ECO:0000256" key="10">
    <source>
        <dbReference type="ARBA" id="ARBA00023224"/>
    </source>
</evidence>
<evidence type="ECO:0000256" key="11">
    <source>
        <dbReference type="RuleBase" id="RU000688"/>
    </source>
</evidence>
<proteinExistence type="inferred from homology"/>
<comment type="caution">
    <text evidence="14">The sequence shown here is derived from an EMBL/GenBank/DDBJ whole genome shotgun (WGS) entry which is preliminary data.</text>
</comment>
<dbReference type="InterPro" id="IPR017452">
    <property type="entry name" value="GPCR_Rhodpsn_7TM"/>
</dbReference>
<evidence type="ECO:0000256" key="2">
    <source>
        <dbReference type="ARBA" id="ARBA00022475"/>
    </source>
</evidence>
<feature type="transmembrane region" description="Helical" evidence="12">
    <location>
        <begin position="190"/>
        <end position="211"/>
    </location>
</feature>
<evidence type="ECO:0000313" key="14">
    <source>
        <dbReference type="EMBL" id="ROI68661.1"/>
    </source>
</evidence>
<dbReference type="PANTHER" id="PTHR24234">
    <property type="entry name" value="LYSOPHOSPHATIDIC ACID RECEPTOR 5/SPHINGOSYLPHOSPHORYLCHOLINE RECEPTOR"/>
    <property type="match status" value="1"/>
</dbReference>
<feature type="transmembrane region" description="Helical" evidence="12">
    <location>
        <begin position="265"/>
        <end position="283"/>
    </location>
</feature>
<keyword evidence="3 11" id="KW-0812">Transmembrane</keyword>
<accession>A0A3N0XLX0</accession>
<evidence type="ECO:0000313" key="15">
    <source>
        <dbReference type="Proteomes" id="UP000281406"/>
    </source>
</evidence>
<dbReference type="Proteomes" id="UP000281406">
    <property type="component" value="Unassembled WGS sequence"/>
</dbReference>
<dbReference type="PRINTS" id="PR00237">
    <property type="entry name" value="GPCRRHODOPSN"/>
</dbReference>
<evidence type="ECO:0000256" key="7">
    <source>
        <dbReference type="ARBA" id="ARBA00023157"/>
    </source>
</evidence>
<organism evidence="14 15">
    <name type="scientific">Anabarilius grahami</name>
    <name type="common">Kanglang fish</name>
    <name type="synonym">Barilius grahami</name>
    <dbReference type="NCBI Taxonomy" id="495550"/>
    <lineage>
        <taxon>Eukaryota</taxon>
        <taxon>Metazoa</taxon>
        <taxon>Chordata</taxon>
        <taxon>Craniata</taxon>
        <taxon>Vertebrata</taxon>
        <taxon>Euteleostomi</taxon>
        <taxon>Actinopterygii</taxon>
        <taxon>Neopterygii</taxon>
        <taxon>Teleostei</taxon>
        <taxon>Ostariophysi</taxon>
        <taxon>Cypriniformes</taxon>
        <taxon>Xenocyprididae</taxon>
        <taxon>Xenocypridinae</taxon>
        <taxon>Xenocypridinae incertae sedis</taxon>
        <taxon>Anabarilius</taxon>
    </lineage>
</organism>
<feature type="transmembrane region" description="Helical" evidence="12">
    <location>
        <begin position="142"/>
        <end position="160"/>
    </location>
</feature>
<dbReference type="Pfam" id="PF00001">
    <property type="entry name" value="7tm_1"/>
    <property type="match status" value="1"/>
</dbReference>
<dbReference type="GO" id="GO:0004930">
    <property type="term" value="F:G protein-coupled receptor activity"/>
    <property type="evidence" value="ECO:0007669"/>
    <property type="project" value="UniProtKB-KW"/>
</dbReference>
<evidence type="ECO:0000256" key="12">
    <source>
        <dbReference type="SAM" id="Phobius"/>
    </source>
</evidence>
<feature type="transmembrane region" description="Helical" evidence="12">
    <location>
        <begin position="232"/>
        <end position="253"/>
    </location>
</feature>
<feature type="transmembrane region" description="Helical" evidence="12">
    <location>
        <begin position="92"/>
        <end position="122"/>
    </location>
</feature>
<evidence type="ECO:0000256" key="1">
    <source>
        <dbReference type="ARBA" id="ARBA00004651"/>
    </source>
</evidence>
<keyword evidence="10 11" id="KW-0807">Transducer</keyword>
<dbReference type="EMBL" id="RJVU01069573">
    <property type="protein sequence ID" value="ROI68661.1"/>
    <property type="molecule type" value="Genomic_DNA"/>
</dbReference>
<keyword evidence="4 12" id="KW-1133">Transmembrane helix</keyword>
<dbReference type="SUPFAM" id="SSF81321">
    <property type="entry name" value="Family A G protein-coupled receptor-like"/>
    <property type="match status" value="1"/>
</dbReference>
<dbReference type="PANTHER" id="PTHR24234:SF15">
    <property type="entry name" value="G PROTEIN-COUPLED RECEPTOR 65"/>
    <property type="match status" value="1"/>
</dbReference>
<dbReference type="GO" id="GO:0005886">
    <property type="term" value="C:plasma membrane"/>
    <property type="evidence" value="ECO:0007669"/>
    <property type="project" value="UniProtKB-SubCell"/>
</dbReference>
<feature type="domain" description="G-protein coupled receptors family 1 profile" evidence="13">
    <location>
        <begin position="44"/>
        <end position="288"/>
    </location>
</feature>
<keyword evidence="8 11" id="KW-0675">Receptor</keyword>
<comment type="similarity">
    <text evidence="11">Belongs to the G-protein coupled receptor 1 family.</text>
</comment>
<evidence type="ECO:0000256" key="4">
    <source>
        <dbReference type="ARBA" id="ARBA00022989"/>
    </source>
</evidence>
<keyword evidence="15" id="KW-1185">Reference proteome</keyword>
<evidence type="ECO:0000256" key="3">
    <source>
        <dbReference type="ARBA" id="ARBA00022692"/>
    </source>
</evidence>
<dbReference type="InterPro" id="IPR000276">
    <property type="entry name" value="GPCR_Rhodpsn"/>
</dbReference>
<dbReference type="AlphaFoldDB" id="A0A3N0XLX0"/>
<evidence type="ECO:0000256" key="6">
    <source>
        <dbReference type="ARBA" id="ARBA00023136"/>
    </source>
</evidence>
<dbReference type="Gene3D" id="1.20.1070.10">
    <property type="entry name" value="Rhodopsin 7-helix transmembrane proteins"/>
    <property type="match status" value="1"/>
</dbReference>
<gene>
    <name evidence="14" type="ORF">DPX16_2141</name>
</gene>
<reference evidence="14 15" key="1">
    <citation type="submission" date="2018-10" db="EMBL/GenBank/DDBJ databases">
        <title>Genome assembly for a Yunnan-Guizhou Plateau 3E fish, Anabarilius grahami (Regan), and its evolutionary and genetic applications.</title>
        <authorList>
            <person name="Jiang W."/>
        </authorList>
    </citation>
    <scope>NUCLEOTIDE SEQUENCE [LARGE SCALE GENOMIC DNA]</scope>
    <source>
        <strain evidence="14">AG-KIZ</strain>
        <tissue evidence="14">Muscle</tissue>
    </source>
</reference>
<name>A0A3N0XLX0_ANAGA</name>
<dbReference type="OrthoDB" id="6021389at2759"/>
<feature type="transmembrane region" description="Helical" evidence="12">
    <location>
        <begin position="63"/>
        <end position="86"/>
    </location>
</feature>
<evidence type="ECO:0000256" key="5">
    <source>
        <dbReference type="ARBA" id="ARBA00023040"/>
    </source>
</evidence>
<evidence type="ECO:0000256" key="8">
    <source>
        <dbReference type="ARBA" id="ARBA00023170"/>
    </source>
</evidence>
<keyword evidence="5 11" id="KW-0297">G-protein coupled receptor</keyword>
<comment type="subcellular location">
    <subcellularLocation>
        <location evidence="1">Cell membrane</location>
        <topology evidence="1">Multi-pass membrane protein</topology>
    </subcellularLocation>
</comment>
<evidence type="ECO:0000259" key="13">
    <source>
        <dbReference type="PROSITE" id="PS50262"/>
    </source>
</evidence>